<gene>
    <name evidence="2" type="ORF">THAOC_19868</name>
</gene>
<keyword evidence="1" id="KW-0732">Signal</keyword>
<feature type="signal peptide" evidence="1">
    <location>
        <begin position="1"/>
        <end position="18"/>
    </location>
</feature>
<name>K0S3N8_THAOC</name>
<keyword evidence="3" id="KW-1185">Reference proteome</keyword>
<proteinExistence type="predicted"/>
<sequence length="254" mass="26259">MNLIFTLAIAISLTGASAASSLRGVADMFEDQVAVALGGHKKQNCVDNCEEWWGVSKQSCQDCCEQGKQRTGDWTCNPQTLGGMCGAHCNNDGGCQTGGLIICGKCADGGTRYANTCIADNETPETTPAPVEPVGTGCGGQRMPQCGSGQGGTRQMMPMCCPNDSGSFEYDCVYVGQSCPAPTPAPVEPVGTGCGGQRMPQCGSGQGGTRQMMPMCSTPNDSGSFEYDCVYLGEDCPSPTPVPAPWEYPGGQGG</sequence>
<feature type="non-terminal residue" evidence="2">
    <location>
        <position position="254"/>
    </location>
</feature>
<dbReference type="Proteomes" id="UP000266841">
    <property type="component" value="Unassembled WGS sequence"/>
</dbReference>
<feature type="chain" id="PRO_5003836819" evidence="1">
    <location>
        <begin position="19"/>
        <end position="254"/>
    </location>
</feature>
<organism evidence="2 3">
    <name type="scientific">Thalassiosira oceanica</name>
    <name type="common">Marine diatom</name>
    <dbReference type="NCBI Taxonomy" id="159749"/>
    <lineage>
        <taxon>Eukaryota</taxon>
        <taxon>Sar</taxon>
        <taxon>Stramenopiles</taxon>
        <taxon>Ochrophyta</taxon>
        <taxon>Bacillariophyta</taxon>
        <taxon>Coscinodiscophyceae</taxon>
        <taxon>Thalassiosirophycidae</taxon>
        <taxon>Thalassiosirales</taxon>
        <taxon>Thalassiosiraceae</taxon>
        <taxon>Thalassiosira</taxon>
    </lineage>
</organism>
<reference evidence="2 3" key="1">
    <citation type="journal article" date="2012" name="Genome Biol.">
        <title>Genome and low-iron response of an oceanic diatom adapted to chronic iron limitation.</title>
        <authorList>
            <person name="Lommer M."/>
            <person name="Specht M."/>
            <person name="Roy A.S."/>
            <person name="Kraemer L."/>
            <person name="Andreson R."/>
            <person name="Gutowska M.A."/>
            <person name="Wolf J."/>
            <person name="Bergner S.V."/>
            <person name="Schilhabel M.B."/>
            <person name="Klostermeier U.C."/>
            <person name="Beiko R.G."/>
            <person name="Rosenstiel P."/>
            <person name="Hippler M."/>
            <person name="Laroche J."/>
        </authorList>
    </citation>
    <scope>NUCLEOTIDE SEQUENCE [LARGE SCALE GENOMIC DNA]</scope>
    <source>
        <strain evidence="2 3">CCMP1005</strain>
    </source>
</reference>
<evidence type="ECO:0000313" key="2">
    <source>
        <dbReference type="EMBL" id="EJK59860.1"/>
    </source>
</evidence>
<protein>
    <submittedName>
        <fullName evidence="2">Uncharacterized protein</fullName>
    </submittedName>
</protein>
<dbReference type="EMBL" id="AGNL01022145">
    <property type="protein sequence ID" value="EJK59860.1"/>
    <property type="molecule type" value="Genomic_DNA"/>
</dbReference>
<dbReference type="AlphaFoldDB" id="K0S3N8"/>
<comment type="caution">
    <text evidence="2">The sequence shown here is derived from an EMBL/GenBank/DDBJ whole genome shotgun (WGS) entry which is preliminary data.</text>
</comment>
<evidence type="ECO:0000256" key="1">
    <source>
        <dbReference type="SAM" id="SignalP"/>
    </source>
</evidence>
<evidence type="ECO:0000313" key="3">
    <source>
        <dbReference type="Proteomes" id="UP000266841"/>
    </source>
</evidence>
<accession>K0S3N8</accession>